<dbReference type="GO" id="GO:0005737">
    <property type="term" value="C:cytoplasm"/>
    <property type="evidence" value="ECO:0007669"/>
    <property type="project" value="TreeGrafter"/>
</dbReference>
<accession>A0A089WWR2</accession>
<feature type="domain" description="FAD dependent oxidoreductase" evidence="2">
    <location>
        <begin position="30"/>
        <end position="384"/>
    </location>
</feature>
<dbReference type="EMBL" id="CP009455">
    <property type="protein sequence ID" value="AIR91057.1"/>
    <property type="molecule type" value="Genomic_DNA"/>
</dbReference>
<name>A0A089WWR2_9PSED</name>
<proteinExistence type="predicted"/>
<dbReference type="GO" id="GO:0016491">
    <property type="term" value="F:oxidoreductase activity"/>
    <property type="evidence" value="ECO:0007669"/>
    <property type="project" value="UniProtKB-KW"/>
</dbReference>
<dbReference type="KEGG" id="psw:LK03_18080"/>
<sequence>MINIETPTYYTATRKYNLSFPILESDIDADVVVIGGGFSGINTALELAEQGVNNVVVLEARYLGFGGTGRNGGQIMAGIGHDLEKIKNSVGEQGLRQIFEISELGAGIIKARIARYAIDADFRHGYGYLGFNERQANTLRQWERDFKSINDHDEIRFLAGSELRQIIGSDAYSSGLLHMGGGHVHSLNLLLGEAQALVGHGARIFEHSPALQVTYGERITVRTGRGSVRASKLLWACDSFLNKLEPELHARTINTYAFQMMTEPLSDELIERISPIRGAYSDIRPVIDYYRVTRENRLLFGAATSFIEHIPLDLAAWNRALMLKIFPYLKDVRIDLAWGGPMATSANLFPQIGTLSDRPNAFYVQGYSGFGVTPSHIVCKILAEGMLEGSARYDLLRSVKHARIVGKDHFRPLLLTAGKTVHQLSGYFNGRR</sequence>
<dbReference type="eggNOG" id="COG0665">
    <property type="taxonomic scope" value="Bacteria"/>
</dbReference>
<dbReference type="RefSeq" id="WP_038413737.1">
    <property type="nucleotide sequence ID" value="NZ_CP009455.1"/>
</dbReference>
<dbReference type="PRINTS" id="PR00420">
    <property type="entry name" value="RNGMNOXGNASE"/>
</dbReference>
<dbReference type="Proteomes" id="UP000029493">
    <property type="component" value="Chromosome"/>
</dbReference>
<organism evidence="3 4">
    <name type="scientific">Pseudomonas cremoricolorata</name>
    <dbReference type="NCBI Taxonomy" id="157783"/>
    <lineage>
        <taxon>Bacteria</taxon>
        <taxon>Pseudomonadati</taxon>
        <taxon>Pseudomonadota</taxon>
        <taxon>Gammaproteobacteria</taxon>
        <taxon>Pseudomonadales</taxon>
        <taxon>Pseudomonadaceae</taxon>
        <taxon>Pseudomonas</taxon>
    </lineage>
</organism>
<evidence type="ECO:0000313" key="3">
    <source>
        <dbReference type="EMBL" id="AIR91057.1"/>
    </source>
</evidence>
<dbReference type="Gene3D" id="3.50.50.60">
    <property type="entry name" value="FAD/NAD(P)-binding domain"/>
    <property type="match status" value="1"/>
</dbReference>
<dbReference type="InterPro" id="IPR006076">
    <property type="entry name" value="FAD-dep_OxRdtase"/>
</dbReference>
<dbReference type="Gene3D" id="3.30.9.10">
    <property type="entry name" value="D-Amino Acid Oxidase, subunit A, domain 2"/>
    <property type="match status" value="1"/>
</dbReference>
<evidence type="ECO:0000259" key="2">
    <source>
        <dbReference type="Pfam" id="PF01266"/>
    </source>
</evidence>
<dbReference type="PANTHER" id="PTHR13847">
    <property type="entry name" value="SARCOSINE DEHYDROGENASE-RELATED"/>
    <property type="match status" value="1"/>
</dbReference>
<evidence type="ECO:0000313" key="4">
    <source>
        <dbReference type="Proteomes" id="UP000029493"/>
    </source>
</evidence>
<reference evidence="3 4" key="1">
    <citation type="submission" date="2014-09" db="EMBL/GenBank/DDBJ databases">
        <authorList>
            <person name="Chan K.-G."/>
        </authorList>
    </citation>
    <scope>NUCLEOTIDE SEQUENCE [LARGE SCALE GENOMIC DNA]</scope>
    <source>
        <strain evidence="3 4">ND07</strain>
    </source>
</reference>
<dbReference type="PANTHER" id="PTHR13847:SF194">
    <property type="entry name" value="OXIDOREDUCTASE"/>
    <property type="match status" value="1"/>
</dbReference>
<protein>
    <submittedName>
        <fullName evidence="3">FAD-dependent oxidoreductase</fullName>
    </submittedName>
</protein>
<keyword evidence="4" id="KW-1185">Reference proteome</keyword>
<dbReference type="InterPro" id="IPR036188">
    <property type="entry name" value="FAD/NAD-bd_sf"/>
</dbReference>
<dbReference type="SUPFAM" id="SSF51905">
    <property type="entry name" value="FAD/NAD(P)-binding domain"/>
    <property type="match status" value="1"/>
</dbReference>
<evidence type="ECO:0000256" key="1">
    <source>
        <dbReference type="ARBA" id="ARBA00023002"/>
    </source>
</evidence>
<gene>
    <name evidence="3" type="ORF">LK03_18080</name>
</gene>
<dbReference type="STRING" id="157783.LK03_18080"/>
<dbReference type="AlphaFoldDB" id="A0A089WWR2"/>
<dbReference type="OrthoDB" id="6925984at2"/>
<dbReference type="Pfam" id="PF01266">
    <property type="entry name" value="DAO"/>
    <property type="match status" value="1"/>
</dbReference>
<keyword evidence="1" id="KW-0560">Oxidoreductase</keyword>